<dbReference type="RefSeq" id="WP_274457043.1">
    <property type="nucleotide sequence ID" value="NZ_CP067097.1"/>
</dbReference>
<keyword evidence="2 6" id="KW-0238">DNA-binding</keyword>
<dbReference type="InterPro" id="IPR029016">
    <property type="entry name" value="GAF-like_dom_sf"/>
</dbReference>
<dbReference type="InterPro" id="IPR036388">
    <property type="entry name" value="WH-like_DNA-bd_sf"/>
</dbReference>
<dbReference type="PANTHER" id="PTHR30136:SF35">
    <property type="entry name" value="HTH-TYPE TRANSCRIPTIONAL REGULATOR RV1719"/>
    <property type="match status" value="1"/>
</dbReference>
<keyword evidence="1" id="KW-0805">Transcription regulation</keyword>
<keyword evidence="3" id="KW-0804">Transcription</keyword>
<dbReference type="InterPro" id="IPR014757">
    <property type="entry name" value="Tscrpt_reg_IclR_C"/>
</dbReference>
<dbReference type="PROSITE" id="PS51078">
    <property type="entry name" value="ICLR_ED"/>
    <property type="match status" value="1"/>
</dbReference>
<dbReference type="InterPro" id="IPR005471">
    <property type="entry name" value="Tscrpt_reg_IclR_N"/>
</dbReference>
<evidence type="ECO:0000313" key="6">
    <source>
        <dbReference type="EMBL" id="MDQ0189381.1"/>
    </source>
</evidence>
<evidence type="ECO:0000313" key="7">
    <source>
        <dbReference type="Proteomes" id="UP001232973"/>
    </source>
</evidence>
<gene>
    <name evidence="6" type="ORF">J2S03_001213</name>
</gene>
<dbReference type="Pfam" id="PF09339">
    <property type="entry name" value="HTH_IclR"/>
    <property type="match status" value="1"/>
</dbReference>
<sequence>MTDMVDGTAGAARDANRTLVIQKVGAILDYIAQHRGIERSRTQMAADLQIPRGTLHRLLKDLEEERFLTRDETGYAVGSRVLALAAEVLNDRDILCLARPHLQRLSAQTGLNASLYVRMEECRVCVDRVEGPSILRPAVKIGELLPLHLGASGIILTAWLSEGLREDLLRRSRARFGRDGMRPGQDQLHRDAAWWAAVQQRGWVLSVGERDPELAALATPLFDVNRTVVASLSISGSTYQFSKKDPEAIAALLLDAAQRLGHMRA</sequence>
<reference evidence="6 7" key="1">
    <citation type="submission" date="2023-07" db="EMBL/GenBank/DDBJ databases">
        <title>Genomic Encyclopedia of Type Strains, Phase IV (KMG-IV): sequencing the most valuable type-strain genomes for metagenomic binning, comparative biology and taxonomic classification.</title>
        <authorList>
            <person name="Goeker M."/>
        </authorList>
    </citation>
    <scope>NUCLEOTIDE SEQUENCE [LARGE SCALE GENOMIC DNA]</scope>
    <source>
        <strain evidence="6 7">DSM 4006</strain>
    </source>
</reference>
<dbReference type="PANTHER" id="PTHR30136">
    <property type="entry name" value="HELIX-TURN-HELIX TRANSCRIPTIONAL REGULATOR, ICLR FAMILY"/>
    <property type="match status" value="1"/>
</dbReference>
<comment type="caution">
    <text evidence="6">The sequence shown here is derived from an EMBL/GenBank/DDBJ whole genome shotgun (WGS) entry which is preliminary data.</text>
</comment>
<dbReference type="SUPFAM" id="SSF55781">
    <property type="entry name" value="GAF domain-like"/>
    <property type="match status" value="1"/>
</dbReference>
<feature type="domain" description="HTH iclR-type" evidence="4">
    <location>
        <begin position="18"/>
        <end position="79"/>
    </location>
</feature>
<organism evidence="6 7">
    <name type="scientific">Alicyclobacillus cycloheptanicus</name>
    <dbReference type="NCBI Taxonomy" id="1457"/>
    <lineage>
        <taxon>Bacteria</taxon>
        <taxon>Bacillati</taxon>
        <taxon>Bacillota</taxon>
        <taxon>Bacilli</taxon>
        <taxon>Bacillales</taxon>
        <taxon>Alicyclobacillaceae</taxon>
        <taxon>Alicyclobacillus</taxon>
    </lineage>
</organism>
<name>A0ABT9XGF2_9BACL</name>
<dbReference type="InterPro" id="IPR036390">
    <property type="entry name" value="WH_DNA-bd_sf"/>
</dbReference>
<evidence type="ECO:0000256" key="2">
    <source>
        <dbReference type="ARBA" id="ARBA00023125"/>
    </source>
</evidence>
<dbReference type="PROSITE" id="PS51077">
    <property type="entry name" value="HTH_ICLR"/>
    <property type="match status" value="1"/>
</dbReference>
<dbReference type="InterPro" id="IPR050707">
    <property type="entry name" value="HTH_MetabolicPath_Reg"/>
</dbReference>
<evidence type="ECO:0000256" key="3">
    <source>
        <dbReference type="ARBA" id="ARBA00023163"/>
    </source>
</evidence>
<dbReference type="Gene3D" id="3.30.450.40">
    <property type="match status" value="1"/>
</dbReference>
<dbReference type="SMART" id="SM00346">
    <property type="entry name" value="HTH_ICLR"/>
    <property type="match status" value="1"/>
</dbReference>
<dbReference type="Proteomes" id="UP001232973">
    <property type="component" value="Unassembled WGS sequence"/>
</dbReference>
<evidence type="ECO:0000259" key="5">
    <source>
        <dbReference type="PROSITE" id="PS51078"/>
    </source>
</evidence>
<dbReference type="EMBL" id="JAUSTP010000007">
    <property type="protein sequence ID" value="MDQ0189381.1"/>
    <property type="molecule type" value="Genomic_DNA"/>
</dbReference>
<dbReference type="Gene3D" id="1.10.10.10">
    <property type="entry name" value="Winged helix-like DNA-binding domain superfamily/Winged helix DNA-binding domain"/>
    <property type="match status" value="1"/>
</dbReference>
<dbReference type="GO" id="GO:0003677">
    <property type="term" value="F:DNA binding"/>
    <property type="evidence" value="ECO:0007669"/>
    <property type="project" value="UniProtKB-KW"/>
</dbReference>
<accession>A0ABT9XGF2</accession>
<keyword evidence="7" id="KW-1185">Reference proteome</keyword>
<dbReference type="Pfam" id="PF01614">
    <property type="entry name" value="IclR_C"/>
    <property type="match status" value="1"/>
</dbReference>
<evidence type="ECO:0000256" key="1">
    <source>
        <dbReference type="ARBA" id="ARBA00023015"/>
    </source>
</evidence>
<evidence type="ECO:0000259" key="4">
    <source>
        <dbReference type="PROSITE" id="PS51077"/>
    </source>
</evidence>
<proteinExistence type="predicted"/>
<protein>
    <submittedName>
        <fullName evidence="6">DNA-binding IclR family transcriptional regulator</fullName>
    </submittedName>
</protein>
<feature type="domain" description="IclR-ED" evidence="5">
    <location>
        <begin position="80"/>
        <end position="265"/>
    </location>
</feature>
<dbReference type="SUPFAM" id="SSF46785">
    <property type="entry name" value="Winged helix' DNA-binding domain"/>
    <property type="match status" value="1"/>
</dbReference>